<comment type="subcellular location">
    <subcellularLocation>
        <location evidence="1">Membrane</location>
        <topology evidence="1">Multi-pass membrane protein</topology>
    </subcellularLocation>
</comment>
<name>A0A364N1J6_STELY</name>
<dbReference type="GO" id="GO:0022857">
    <property type="term" value="F:transmembrane transporter activity"/>
    <property type="evidence" value="ECO:0007669"/>
    <property type="project" value="InterPro"/>
</dbReference>
<feature type="transmembrane region" description="Helical" evidence="3">
    <location>
        <begin position="159"/>
        <end position="181"/>
    </location>
</feature>
<organism evidence="5 6">
    <name type="scientific">Stemphylium lycopersici</name>
    <name type="common">Tomato gray leaf spot disease fungus</name>
    <name type="synonym">Thyrospora lycopersici</name>
    <dbReference type="NCBI Taxonomy" id="183478"/>
    <lineage>
        <taxon>Eukaryota</taxon>
        <taxon>Fungi</taxon>
        <taxon>Dikarya</taxon>
        <taxon>Ascomycota</taxon>
        <taxon>Pezizomycotina</taxon>
        <taxon>Dothideomycetes</taxon>
        <taxon>Pleosporomycetidae</taxon>
        <taxon>Pleosporales</taxon>
        <taxon>Pleosporineae</taxon>
        <taxon>Pleosporaceae</taxon>
        <taxon>Stemphylium</taxon>
    </lineage>
</organism>
<accession>A0A364N1J6</accession>
<evidence type="ECO:0000256" key="2">
    <source>
        <dbReference type="SAM" id="MobiDB-lite"/>
    </source>
</evidence>
<dbReference type="Gene3D" id="1.20.1250.20">
    <property type="entry name" value="MFS general substrate transporter like domains"/>
    <property type="match status" value="1"/>
</dbReference>
<dbReference type="InterPro" id="IPR036259">
    <property type="entry name" value="MFS_trans_sf"/>
</dbReference>
<dbReference type="Pfam" id="PF07690">
    <property type="entry name" value="MFS_1"/>
    <property type="match status" value="1"/>
</dbReference>
<feature type="transmembrane region" description="Helical" evidence="3">
    <location>
        <begin position="67"/>
        <end position="88"/>
    </location>
</feature>
<keyword evidence="3" id="KW-0812">Transmembrane</keyword>
<feature type="transmembrane region" description="Helical" evidence="3">
    <location>
        <begin position="282"/>
        <end position="308"/>
    </location>
</feature>
<keyword evidence="6" id="KW-1185">Reference proteome</keyword>
<dbReference type="PANTHER" id="PTHR23520">
    <property type="entry name" value="TRANSPORTER, PUTATIVE (AFU_ORTHOLOGUE AFUA_3G04000)-RELATED"/>
    <property type="match status" value="1"/>
</dbReference>
<evidence type="ECO:0000313" key="6">
    <source>
        <dbReference type="Proteomes" id="UP000249619"/>
    </source>
</evidence>
<feature type="transmembrane region" description="Helical" evidence="3">
    <location>
        <begin position="30"/>
        <end position="55"/>
    </location>
</feature>
<dbReference type="InterPro" id="IPR020846">
    <property type="entry name" value="MFS_dom"/>
</dbReference>
<evidence type="ECO:0000259" key="4">
    <source>
        <dbReference type="PROSITE" id="PS50850"/>
    </source>
</evidence>
<dbReference type="OrthoDB" id="10027823at2759"/>
<evidence type="ECO:0000313" key="5">
    <source>
        <dbReference type="EMBL" id="RAR08882.1"/>
    </source>
</evidence>
<feature type="transmembrane region" description="Helical" evidence="3">
    <location>
        <begin position="95"/>
        <end position="128"/>
    </location>
</feature>
<feature type="transmembrane region" description="Helical" evidence="3">
    <location>
        <begin position="320"/>
        <end position="338"/>
    </location>
</feature>
<dbReference type="AlphaFoldDB" id="A0A364N1J6"/>
<keyword evidence="3" id="KW-0472">Membrane</keyword>
<feature type="compositionally biased region" description="Polar residues" evidence="2">
    <location>
        <begin position="246"/>
        <end position="255"/>
    </location>
</feature>
<dbReference type="GO" id="GO:0000329">
    <property type="term" value="C:fungal-type vacuole membrane"/>
    <property type="evidence" value="ECO:0007669"/>
    <property type="project" value="TreeGrafter"/>
</dbReference>
<feature type="region of interest" description="Disordered" evidence="2">
    <location>
        <begin position="227"/>
        <end position="265"/>
    </location>
</feature>
<dbReference type="SUPFAM" id="SSF103473">
    <property type="entry name" value="MFS general substrate transporter"/>
    <property type="match status" value="1"/>
</dbReference>
<dbReference type="STRING" id="183478.A0A364N1J6"/>
<sequence length="483" mass="52071">MSIQNGVVKTGRWLAHELGLATMRQAGKDVYIIILARFIRLFAYGAVALILALFFQEQGFSDEQIGLFMTLTLLGDVVISLLLTLVADSLGRRRILLLGAASMAISGAVFATTSNYIALLLAAIIGVISPSGNEIGPFRAVEESTLAHLVAEDGRSDVYTWYVVLAVLGTSTGLAAGGIAVDNLQAIEGWTDLDAYRAIFWVYTGVGCIKALMTLFLSQQCEYVDTKDKGDNNGESTETEPLLSSGGDTETTNVAAQHKAPPRPKRRFWNSISTISKSSRLVLVKLCSLFFLDSLGSGMVPFSLINYYLERKFDLPKGKLGGIMSATWFVSTIGNIFASSLAKRLGLIQAMVVTHLPSSIFLALIPVPSGLALTICLLVGRSVLNSMDQAPRSAFLSIVVLPEERTAVMGVVNILKTLSQSSGPSFTGLLAGNNHFWVAFVTAGSLKAAYDLLLLAFFGGRVEPRKQEPEQVERSGEAEEERE</sequence>
<dbReference type="InterPro" id="IPR011701">
    <property type="entry name" value="MFS"/>
</dbReference>
<dbReference type="Proteomes" id="UP000249619">
    <property type="component" value="Unassembled WGS sequence"/>
</dbReference>
<protein>
    <submittedName>
        <fullName evidence="5">MFS general substrate transporter</fullName>
    </submittedName>
</protein>
<gene>
    <name evidence="5" type="ORF">DDE83_005799</name>
</gene>
<dbReference type="EMBL" id="QGDH01000082">
    <property type="protein sequence ID" value="RAR08882.1"/>
    <property type="molecule type" value="Genomic_DNA"/>
</dbReference>
<dbReference type="PANTHER" id="PTHR23520:SF5">
    <property type="entry name" value="TRANSPORTER, PUTATIVE (AFU_ORTHOLOGUE AFUA_3G04000)-RELATED"/>
    <property type="match status" value="1"/>
</dbReference>
<feature type="transmembrane region" description="Helical" evidence="3">
    <location>
        <begin position="436"/>
        <end position="458"/>
    </location>
</feature>
<evidence type="ECO:0000256" key="1">
    <source>
        <dbReference type="ARBA" id="ARBA00004141"/>
    </source>
</evidence>
<comment type="caution">
    <text evidence="5">The sequence shown here is derived from an EMBL/GenBank/DDBJ whole genome shotgun (WGS) entry which is preliminary data.</text>
</comment>
<reference evidence="6" key="1">
    <citation type="submission" date="2018-05" db="EMBL/GenBank/DDBJ databases">
        <title>Draft genome sequence of Stemphylium lycopersici strain CIDEFI 213.</title>
        <authorList>
            <person name="Medina R."/>
            <person name="Franco M.E.E."/>
            <person name="Lucentini C.G."/>
            <person name="Saparrat M.C.N."/>
            <person name="Balatti P.A."/>
        </authorList>
    </citation>
    <scope>NUCLEOTIDE SEQUENCE [LARGE SCALE GENOMIC DNA]</scope>
    <source>
        <strain evidence="6">CIDEFI 213</strain>
    </source>
</reference>
<evidence type="ECO:0000256" key="3">
    <source>
        <dbReference type="SAM" id="Phobius"/>
    </source>
</evidence>
<proteinExistence type="predicted"/>
<dbReference type="PROSITE" id="PS50850">
    <property type="entry name" value="MFS"/>
    <property type="match status" value="1"/>
</dbReference>
<feature type="domain" description="Major facilitator superfamily (MFS) profile" evidence="4">
    <location>
        <begin position="29"/>
        <end position="462"/>
    </location>
</feature>
<feature type="transmembrane region" description="Helical" evidence="3">
    <location>
        <begin position="359"/>
        <end position="380"/>
    </location>
</feature>
<keyword evidence="3" id="KW-1133">Transmembrane helix</keyword>